<evidence type="ECO:0000313" key="3">
    <source>
        <dbReference type="Proteomes" id="UP000308133"/>
    </source>
</evidence>
<feature type="compositionally biased region" description="Basic and acidic residues" evidence="1">
    <location>
        <begin position="260"/>
        <end position="270"/>
    </location>
</feature>
<comment type="caution">
    <text evidence="2">The sequence shown here is derived from an EMBL/GenBank/DDBJ whole genome shotgun (WGS) entry which is preliminary data.</text>
</comment>
<protein>
    <submittedName>
        <fullName evidence="2">Uncharacterized protein</fullName>
    </submittedName>
</protein>
<name>A0A4U7AUP5_9PEZI</name>
<organism evidence="2 3">
    <name type="scientific">Elsinoe australis</name>
    <dbReference type="NCBI Taxonomy" id="40998"/>
    <lineage>
        <taxon>Eukaryota</taxon>
        <taxon>Fungi</taxon>
        <taxon>Dikarya</taxon>
        <taxon>Ascomycota</taxon>
        <taxon>Pezizomycotina</taxon>
        <taxon>Dothideomycetes</taxon>
        <taxon>Dothideomycetidae</taxon>
        <taxon>Myriangiales</taxon>
        <taxon>Elsinoaceae</taxon>
        <taxon>Elsinoe</taxon>
    </lineage>
</organism>
<feature type="compositionally biased region" description="Basic residues" evidence="1">
    <location>
        <begin position="225"/>
        <end position="239"/>
    </location>
</feature>
<dbReference type="Proteomes" id="UP000308133">
    <property type="component" value="Unassembled WGS sequence"/>
</dbReference>
<evidence type="ECO:0000313" key="2">
    <source>
        <dbReference type="EMBL" id="TKX22133.1"/>
    </source>
</evidence>
<feature type="compositionally biased region" description="Acidic residues" evidence="1">
    <location>
        <begin position="207"/>
        <end position="219"/>
    </location>
</feature>
<evidence type="ECO:0000256" key="1">
    <source>
        <dbReference type="SAM" id="MobiDB-lite"/>
    </source>
</evidence>
<proteinExistence type="predicted"/>
<accession>A0A4U7AUP5</accession>
<dbReference type="EMBL" id="PTQR01000074">
    <property type="protein sequence ID" value="TKX22133.1"/>
    <property type="molecule type" value="Genomic_DNA"/>
</dbReference>
<reference evidence="2 3" key="1">
    <citation type="submission" date="2018-02" db="EMBL/GenBank/DDBJ databases">
        <title>Draft genome sequences of Elsinoe sp., causing black scab on jojoba.</title>
        <authorList>
            <person name="Stodart B."/>
            <person name="Jeffress S."/>
            <person name="Ash G."/>
            <person name="Arun Chinnappa K."/>
        </authorList>
    </citation>
    <scope>NUCLEOTIDE SEQUENCE [LARGE SCALE GENOMIC DNA]</scope>
    <source>
        <strain evidence="2 3">Hillstone_2</strain>
    </source>
</reference>
<feature type="region of interest" description="Disordered" evidence="1">
    <location>
        <begin position="147"/>
        <end position="271"/>
    </location>
</feature>
<feature type="region of interest" description="Disordered" evidence="1">
    <location>
        <begin position="531"/>
        <end position="552"/>
    </location>
</feature>
<sequence>MPSPQWLADKSLLLPPAPPGITKQPKANWAAARKTISQILSGDEKAIWVPLMPVPVSHQKDAIHTATRAGLTMAQALKIGWYKIQNMDSITETSTLADIARALQGTDFEDQFAGTQLALGSDYVQRVCDWQQMRWLHKDHTKFAKREDDGELKFPTGAQKPMPTKAPTTSFADFKRPKQRGGGRDSASVTTGGAKGPKTPKKRPADNDGEDGAEGDTEGGAEKKSKSKAPKKRETKKQKTSLDPEPELPRNTPQPPSRETSAEAETKDPIILKCIPGDAEREETIADMQASSEKAWEFALNWGMGVGEAQEKDLRESKLEAMDKISQAAGMLHKSAREEWAPRLQRFQEKNPDRTDELLVFILDGLSRNDPGHQAVAQHFALKWDTTEGEALTAIQKALIDERVTRTPLFHHPTGLALLYCKVKLGVMRFMWLGEKHGFDMSEITAAARCVWDTAWEDTTFSGRQLYQKLWPRLATIEDINKTLELPADVEYLPVAHANFATGPCEGWDAPIPKEDQERLQDQFESRFKLQFPGSSTPEEEDAKTSAEPSPWVPGGRYGLPLFDVRMQNRVSTNLDLIEQVKLDLDRDIYIWTQETLDRYSEAAKAYWTVKDLVADPRAHQGKSWHAQLKAAYADSPKSGHYALFPLRAAPPSYKEAVLAQLGSSKLAKDADAELKIGDSLKFTRELTTKELHEIISGTRCPPAIPKGHVARIIPSFTIMREDQTREEVDMSILKDVAPAMRDKDKPEGLNQQYTLARLLQYLLSLADHTFNHVDIRTAAALANLVYRGVELDLPYFFAGLSEDEEFRARCKARFFRSDLEAYSSAKLVKQIFDTRKTLRWLGEWTAPDEYLEAKFGFPRLPVGAHDTAMATIDQAYAVTGFPRNEAVVQFIARHTPSIRTPVVLRSAVESMLRYLHHSNAEPFVAPLDIFIVMHLKNDNGNYSDAQLTLARKYVLPEMHRRRLAEAFANLTRLLPATNQAAMDRHFVRSVLGFDKDLCSVVDSMETSGSMQMVNFHKKFHATMMLENIDIGPVEALRFEKHATSAPEASRKPAALALPIQLPIRLEEQHEKDFENVCRDQAYVSLIEAYRGLKKTCPQIFDTAQTVDWCNDYKGSNAERFSFDRTLTPIDNEELDQWFRDLNIQPGATIVAFLKRRTPDIGNTYQAQAVEAMLSYLRQPLEHIDSWCARFDIEASLLVPDVTEILDEKYSKVHWDLAQQYSKDSDVIARLAQRVTNLARISGKKDEDFKFIDTRLQRAVLGDGATLPPPTLTSDRTKMDYIRHEGGFGFFWSAVNSGRSLPE</sequence>
<gene>
    <name evidence="2" type="ORF">C1H76_5766</name>
</gene>